<accession>A0ABW3T8N6</accession>
<gene>
    <name evidence="2" type="ORF">ACFQ27_17345</name>
</gene>
<evidence type="ECO:0000313" key="2">
    <source>
        <dbReference type="EMBL" id="MFD1192357.1"/>
    </source>
</evidence>
<evidence type="ECO:0000313" key="3">
    <source>
        <dbReference type="Proteomes" id="UP001597216"/>
    </source>
</evidence>
<protein>
    <submittedName>
        <fullName evidence="2">Uncharacterized protein</fullName>
    </submittedName>
</protein>
<keyword evidence="1" id="KW-0812">Transmembrane</keyword>
<reference evidence="3" key="1">
    <citation type="journal article" date="2019" name="Int. J. Syst. Evol. Microbiol.">
        <title>The Global Catalogue of Microorganisms (GCM) 10K type strain sequencing project: providing services to taxonomists for standard genome sequencing and annotation.</title>
        <authorList>
            <consortium name="The Broad Institute Genomics Platform"/>
            <consortium name="The Broad Institute Genome Sequencing Center for Infectious Disease"/>
            <person name="Wu L."/>
            <person name="Ma J."/>
        </authorList>
    </citation>
    <scope>NUCLEOTIDE SEQUENCE [LARGE SCALE GENOMIC DNA]</scope>
    <source>
        <strain evidence="3">CCUG 55074</strain>
    </source>
</reference>
<proteinExistence type="predicted"/>
<feature type="transmembrane region" description="Helical" evidence="1">
    <location>
        <begin position="16"/>
        <end position="35"/>
    </location>
</feature>
<name>A0ABW3T8N6_9CAUL</name>
<sequence>MFSRASSPAYDLIKPFIWAAALAFLVGFCGVLIAGGGAPMSARAHDAGALPAMAPAQDADNPARAA</sequence>
<evidence type="ECO:0000256" key="1">
    <source>
        <dbReference type="SAM" id="Phobius"/>
    </source>
</evidence>
<dbReference type="EMBL" id="JBHTLQ010000053">
    <property type="protein sequence ID" value="MFD1192357.1"/>
    <property type="molecule type" value="Genomic_DNA"/>
</dbReference>
<keyword evidence="1" id="KW-0472">Membrane</keyword>
<keyword evidence="1" id="KW-1133">Transmembrane helix</keyword>
<dbReference type="Proteomes" id="UP001597216">
    <property type="component" value="Unassembled WGS sequence"/>
</dbReference>
<organism evidence="2 3">
    <name type="scientific">Phenylobacterium conjunctum</name>
    <dbReference type="NCBI Taxonomy" id="1298959"/>
    <lineage>
        <taxon>Bacteria</taxon>
        <taxon>Pseudomonadati</taxon>
        <taxon>Pseudomonadota</taxon>
        <taxon>Alphaproteobacteria</taxon>
        <taxon>Caulobacterales</taxon>
        <taxon>Caulobacteraceae</taxon>
        <taxon>Phenylobacterium</taxon>
    </lineage>
</organism>
<dbReference type="RefSeq" id="WP_374345976.1">
    <property type="nucleotide sequence ID" value="NZ_JBHTLQ010000053.1"/>
</dbReference>
<comment type="caution">
    <text evidence="2">The sequence shown here is derived from an EMBL/GenBank/DDBJ whole genome shotgun (WGS) entry which is preliminary data.</text>
</comment>
<keyword evidence="3" id="KW-1185">Reference proteome</keyword>